<feature type="compositionally biased region" description="Acidic residues" evidence="4">
    <location>
        <begin position="140"/>
        <end position="149"/>
    </location>
</feature>
<name>A0A336MIX6_CULSO</name>
<dbReference type="GO" id="GO:0006260">
    <property type="term" value="P:DNA replication"/>
    <property type="evidence" value="ECO:0007669"/>
    <property type="project" value="UniProtKB-KW"/>
</dbReference>
<gene>
    <name evidence="5" type="primary">CSON002215</name>
</gene>
<evidence type="ECO:0000256" key="4">
    <source>
        <dbReference type="SAM" id="MobiDB-lite"/>
    </source>
</evidence>
<evidence type="ECO:0000256" key="1">
    <source>
        <dbReference type="ARBA" id="ARBA00007017"/>
    </source>
</evidence>
<reference evidence="5" key="1">
    <citation type="submission" date="2018-07" db="EMBL/GenBank/DDBJ databases">
        <authorList>
            <person name="Quirk P.G."/>
            <person name="Krulwich T.A."/>
        </authorList>
    </citation>
    <scope>NUCLEOTIDE SEQUENCE</scope>
</reference>
<sequence>MSQSDENLISSQPENEPYERNLQDLSQMLKYAKIDKNNLTNVSQAIYFPKNTSNDLENFMMLELNSTLLEDIQKGENLYLKGGLNDKAVLCSSTKTFDVKVAEISNSLLLVPDLKLAQQTSVSPIKTAQAGMNKSLEKSFEDDEEEENEAPGSQFIPFDNIERKEVKKIFHEYFECTLIKPRYRKTMDLLLLSKYAGPENEYKINKKMLFTYNQLLDTAQCSDGEFMEGLKKHRAIDIGGYVRVLEPAYEYRIVTLMCNLINENSWELDEIDEEITIAALEGIAPQEVITGLFNIYAEKSEKAGLYRYNEDTVSKIILLNILQPGLKFQYEEFMETWRSAMPEGMTVNESVLKGIGIIDKSGHSACVKSLNEQDLPINIHDRLKTLFRSKERWTLEEIEPYIEFFTTPQLTVSAILSKFARSLTDNNGIRLYVSKH</sequence>
<dbReference type="PANTHER" id="PTHR13395:SF6">
    <property type="entry name" value="SISTER CHROMATID COHESION PROTEIN DCC1"/>
    <property type="match status" value="1"/>
</dbReference>
<evidence type="ECO:0000313" key="5">
    <source>
        <dbReference type="EMBL" id="SSX30236.1"/>
    </source>
</evidence>
<organism evidence="5">
    <name type="scientific">Culicoides sonorensis</name>
    <name type="common">Biting midge</name>
    <dbReference type="NCBI Taxonomy" id="179676"/>
    <lineage>
        <taxon>Eukaryota</taxon>
        <taxon>Metazoa</taxon>
        <taxon>Ecdysozoa</taxon>
        <taxon>Arthropoda</taxon>
        <taxon>Hexapoda</taxon>
        <taxon>Insecta</taxon>
        <taxon>Pterygota</taxon>
        <taxon>Neoptera</taxon>
        <taxon>Endopterygota</taxon>
        <taxon>Diptera</taxon>
        <taxon>Nematocera</taxon>
        <taxon>Chironomoidea</taxon>
        <taxon>Ceratopogonidae</taxon>
        <taxon>Ceratopogoninae</taxon>
        <taxon>Culicoides</taxon>
        <taxon>Monoculicoides</taxon>
    </lineage>
</organism>
<dbReference type="PANTHER" id="PTHR13395">
    <property type="entry name" value="SISTER CHROMATID COHESION PROTEIN DCC1-RELATED"/>
    <property type="match status" value="1"/>
</dbReference>
<dbReference type="Pfam" id="PF09724">
    <property type="entry name" value="Dcc1"/>
    <property type="match status" value="1"/>
</dbReference>
<protein>
    <recommendedName>
        <fullName evidence="2">Sister chromatid cohesion protein DCC1</fullName>
    </recommendedName>
</protein>
<evidence type="ECO:0000256" key="2">
    <source>
        <dbReference type="ARBA" id="ARBA00017682"/>
    </source>
</evidence>
<dbReference type="GO" id="GO:0034088">
    <property type="term" value="P:maintenance of mitotic sister chromatid cohesion"/>
    <property type="evidence" value="ECO:0007669"/>
    <property type="project" value="TreeGrafter"/>
</dbReference>
<dbReference type="EMBL" id="UFQT01001373">
    <property type="protein sequence ID" value="SSX30236.1"/>
    <property type="molecule type" value="Genomic_DNA"/>
</dbReference>
<dbReference type="GO" id="GO:0000775">
    <property type="term" value="C:chromosome, centromeric region"/>
    <property type="evidence" value="ECO:0007669"/>
    <property type="project" value="TreeGrafter"/>
</dbReference>
<dbReference type="OMA" id="DSESWPF"/>
<proteinExistence type="inferred from homology"/>
<dbReference type="GO" id="GO:0031390">
    <property type="term" value="C:Ctf18 RFC-like complex"/>
    <property type="evidence" value="ECO:0007669"/>
    <property type="project" value="InterPro"/>
</dbReference>
<dbReference type="AlphaFoldDB" id="A0A336MIX6"/>
<keyword evidence="3" id="KW-0235">DNA replication</keyword>
<comment type="similarity">
    <text evidence="1">Belongs to the DCC1 family.</text>
</comment>
<dbReference type="InterPro" id="IPR019128">
    <property type="entry name" value="Dcc1"/>
</dbReference>
<feature type="region of interest" description="Disordered" evidence="4">
    <location>
        <begin position="135"/>
        <end position="154"/>
    </location>
</feature>
<evidence type="ECO:0000256" key="3">
    <source>
        <dbReference type="ARBA" id="ARBA00022705"/>
    </source>
</evidence>
<dbReference type="GO" id="GO:0000785">
    <property type="term" value="C:chromatin"/>
    <property type="evidence" value="ECO:0007669"/>
    <property type="project" value="TreeGrafter"/>
</dbReference>
<accession>A0A336MIX6</accession>
<dbReference type="VEuPathDB" id="VectorBase:CSON002215"/>